<keyword evidence="7 13" id="KW-0349">Heme</keyword>
<keyword evidence="16" id="KW-1185">Reference proteome</keyword>
<dbReference type="InterPro" id="IPR012292">
    <property type="entry name" value="Globin/Proto"/>
</dbReference>
<reference evidence="15 16" key="1">
    <citation type="submission" date="2024-02" db="EMBL/GenBank/DDBJ databases">
        <authorList>
            <person name="Vignale AGUSTIN F."/>
            <person name="Sosa J E."/>
            <person name="Modenutti C."/>
        </authorList>
    </citation>
    <scope>NUCLEOTIDE SEQUENCE [LARGE SCALE GENOMIC DNA]</scope>
</reference>
<gene>
    <name evidence="15" type="ORF">ILEXP_LOCUS29894</name>
</gene>
<dbReference type="AlphaFoldDB" id="A0ABC8SW12"/>
<comment type="caution">
    <text evidence="15">The sequence shown here is derived from an EMBL/GenBank/DDBJ whole genome shotgun (WGS) entry which is preliminary data.</text>
</comment>
<dbReference type="GO" id="GO:0046872">
    <property type="term" value="F:metal ion binding"/>
    <property type="evidence" value="ECO:0007669"/>
    <property type="project" value="UniProtKB-KW"/>
</dbReference>
<comment type="similarity">
    <text evidence="4 13">Belongs to the plant globin family.</text>
</comment>
<dbReference type="InterPro" id="IPR009050">
    <property type="entry name" value="Globin-like_sf"/>
</dbReference>
<keyword evidence="9" id="KW-0560">Oxidoreductase</keyword>
<comment type="catalytic activity">
    <reaction evidence="12">
        <text>Fe(III)-heme b-[protein] + nitric oxide + H2O = Fe(II)-heme b-[protein] + nitrite + 2 H(+)</text>
        <dbReference type="Rhea" id="RHEA:77711"/>
        <dbReference type="Rhea" id="RHEA-COMP:18975"/>
        <dbReference type="Rhea" id="RHEA-COMP:18976"/>
        <dbReference type="ChEBI" id="CHEBI:15377"/>
        <dbReference type="ChEBI" id="CHEBI:15378"/>
        <dbReference type="ChEBI" id="CHEBI:16301"/>
        <dbReference type="ChEBI" id="CHEBI:16480"/>
        <dbReference type="ChEBI" id="CHEBI:55376"/>
        <dbReference type="ChEBI" id="CHEBI:60344"/>
    </reaction>
    <physiologicalReaction direction="right-to-left" evidence="12">
        <dbReference type="Rhea" id="RHEA:77713"/>
    </physiologicalReaction>
</comment>
<comment type="cofactor">
    <cofactor evidence="1">
        <name>heme b</name>
        <dbReference type="ChEBI" id="CHEBI:60344"/>
    </cofactor>
</comment>
<dbReference type="PRINTS" id="PR00188">
    <property type="entry name" value="PLANTGLOBIN"/>
</dbReference>
<dbReference type="InterPro" id="IPR001032">
    <property type="entry name" value="Leghaemoglobin-like"/>
</dbReference>
<dbReference type="CDD" id="cd14784">
    <property type="entry name" value="class1_nsHb-like"/>
    <property type="match status" value="1"/>
</dbReference>
<dbReference type="PANTHER" id="PTHR22924">
    <property type="entry name" value="LEGHEMOGLOBIN-RELATED"/>
    <property type="match status" value="1"/>
</dbReference>
<evidence type="ECO:0000313" key="15">
    <source>
        <dbReference type="EMBL" id="CAK9161108.1"/>
    </source>
</evidence>
<evidence type="ECO:0000256" key="11">
    <source>
        <dbReference type="ARBA" id="ARBA00023242"/>
    </source>
</evidence>
<dbReference type="EMBL" id="CAUOFW020003619">
    <property type="protein sequence ID" value="CAK9161108.1"/>
    <property type="molecule type" value="Genomic_DNA"/>
</dbReference>
<evidence type="ECO:0000256" key="1">
    <source>
        <dbReference type="ARBA" id="ARBA00001970"/>
    </source>
</evidence>
<evidence type="ECO:0000256" key="8">
    <source>
        <dbReference type="ARBA" id="ARBA00022723"/>
    </source>
</evidence>
<dbReference type="SUPFAM" id="SSF46458">
    <property type="entry name" value="Globin-like"/>
    <property type="match status" value="1"/>
</dbReference>
<dbReference type="GO" id="GO:0005737">
    <property type="term" value="C:cytoplasm"/>
    <property type="evidence" value="ECO:0007669"/>
    <property type="project" value="UniProtKB-SubCell"/>
</dbReference>
<organism evidence="15 16">
    <name type="scientific">Ilex paraguariensis</name>
    <name type="common">yerba mate</name>
    <dbReference type="NCBI Taxonomy" id="185542"/>
    <lineage>
        <taxon>Eukaryota</taxon>
        <taxon>Viridiplantae</taxon>
        <taxon>Streptophyta</taxon>
        <taxon>Embryophyta</taxon>
        <taxon>Tracheophyta</taxon>
        <taxon>Spermatophyta</taxon>
        <taxon>Magnoliopsida</taxon>
        <taxon>eudicotyledons</taxon>
        <taxon>Gunneridae</taxon>
        <taxon>Pentapetalae</taxon>
        <taxon>asterids</taxon>
        <taxon>campanulids</taxon>
        <taxon>Aquifoliales</taxon>
        <taxon>Aquifoliaceae</taxon>
        <taxon>Ilex</taxon>
    </lineage>
</organism>
<accession>A0ABC8SW12</accession>
<evidence type="ECO:0000313" key="16">
    <source>
        <dbReference type="Proteomes" id="UP001642360"/>
    </source>
</evidence>
<keyword evidence="10 13" id="KW-0408">Iron</keyword>
<evidence type="ECO:0000256" key="7">
    <source>
        <dbReference type="ARBA" id="ARBA00022617"/>
    </source>
</evidence>
<dbReference type="InterPro" id="IPR019824">
    <property type="entry name" value="Leghaemoglobin_Fe_BS"/>
</dbReference>
<comment type="subcellular location">
    <subcellularLocation>
        <location evidence="3">Cytoplasm</location>
    </subcellularLocation>
    <subcellularLocation>
        <location evidence="2">Nucleus</location>
    </subcellularLocation>
</comment>
<evidence type="ECO:0000256" key="13">
    <source>
        <dbReference type="RuleBase" id="RU000625"/>
    </source>
</evidence>
<evidence type="ECO:0000256" key="10">
    <source>
        <dbReference type="ARBA" id="ARBA00023004"/>
    </source>
</evidence>
<sequence length="216" mass="24118">MSGFVDVSKISATQNPELRFLSQKSIKLSRVRRDGSGSAFVCGTPSIITSVNKNRRLEVKAFTEEQEALVVKSWKSMKKNAGELSLKFFLRIFEIAPSAQNLFTFLKDSDVPLEQNPKLKPHALTVFVMTCESAVQLRKAGKVTVKESNLKDLGATHAKYGVVSEHFEVTKYALLETIKEAVPEMWSPEMKSAWGEAYDQLVAAIMEEMKPPSQES</sequence>
<dbReference type="Proteomes" id="UP001642360">
    <property type="component" value="Unassembled WGS sequence"/>
</dbReference>
<keyword evidence="8 13" id="KW-0479">Metal-binding</keyword>
<dbReference type="PROSITE" id="PS01033">
    <property type="entry name" value="GLOBIN"/>
    <property type="match status" value="1"/>
</dbReference>
<evidence type="ECO:0000256" key="12">
    <source>
        <dbReference type="ARBA" id="ARBA00048118"/>
    </source>
</evidence>
<evidence type="ECO:0000256" key="2">
    <source>
        <dbReference type="ARBA" id="ARBA00004123"/>
    </source>
</evidence>
<dbReference type="GO" id="GO:0005634">
    <property type="term" value="C:nucleus"/>
    <property type="evidence" value="ECO:0007669"/>
    <property type="project" value="UniProtKB-SubCell"/>
</dbReference>
<evidence type="ECO:0000256" key="5">
    <source>
        <dbReference type="ARBA" id="ARBA00011738"/>
    </source>
</evidence>
<evidence type="ECO:0000256" key="9">
    <source>
        <dbReference type="ARBA" id="ARBA00023002"/>
    </source>
</evidence>
<evidence type="ECO:0000256" key="6">
    <source>
        <dbReference type="ARBA" id="ARBA00022490"/>
    </source>
</evidence>
<feature type="domain" description="Globin" evidence="14">
    <location>
        <begin position="61"/>
        <end position="210"/>
    </location>
</feature>
<dbReference type="PANTHER" id="PTHR22924:SF98">
    <property type="entry name" value="NON-SYMBIOTIC HEMOGLOBIN 3"/>
    <property type="match status" value="1"/>
</dbReference>
<name>A0ABC8SW12_9AQUA</name>
<dbReference type="Pfam" id="PF00042">
    <property type="entry name" value="Globin"/>
    <property type="match status" value="1"/>
</dbReference>
<comment type="subunit">
    <text evidence="5">Homodimer.</text>
</comment>
<evidence type="ECO:0000259" key="14">
    <source>
        <dbReference type="PROSITE" id="PS01033"/>
    </source>
</evidence>
<evidence type="ECO:0000256" key="4">
    <source>
        <dbReference type="ARBA" id="ARBA00007609"/>
    </source>
</evidence>
<dbReference type="GO" id="GO:0016491">
    <property type="term" value="F:oxidoreductase activity"/>
    <property type="evidence" value="ECO:0007669"/>
    <property type="project" value="UniProtKB-KW"/>
</dbReference>
<evidence type="ECO:0000256" key="3">
    <source>
        <dbReference type="ARBA" id="ARBA00004496"/>
    </source>
</evidence>
<proteinExistence type="inferred from homology"/>
<keyword evidence="6" id="KW-0963">Cytoplasm</keyword>
<protein>
    <recommendedName>
        <fullName evidence="14">Globin domain-containing protein</fullName>
    </recommendedName>
</protein>
<dbReference type="Gene3D" id="1.10.490.10">
    <property type="entry name" value="Globins"/>
    <property type="match status" value="1"/>
</dbReference>
<keyword evidence="11" id="KW-0539">Nucleus</keyword>
<dbReference type="InterPro" id="IPR000971">
    <property type="entry name" value="Globin"/>
</dbReference>
<dbReference type="PROSITE" id="PS00208">
    <property type="entry name" value="PLANT_GLOBIN"/>
    <property type="match status" value="1"/>
</dbReference>